<keyword evidence="2" id="KW-1003">Cell membrane</keyword>
<keyword evidence="13" id="KW-1185">Reference proteome</keyword>
<feature type="transmembrane region" description="Helical" evidence="10">
    <location>
        <begin position="128"/>
        <end position="145"/>
    </location>
</feature>
<protein>
    <submittedName>
        <fullName evidence="12">G protein-coupled receptor 182</fullName>
    </submittedName>
</protein>
<feature type="transmembrane region" description="Helical" evidence="10">
    <location>
        <begin position="89"/>
        <end position="108"/>
    </location>
</feature>
<feature type="transmembrane region" description="Helical" evidence="10">
    <location>
        <begin position="298"/>
        <end position="321"/>
    </location>
</feature>
<evidence type="ECO:0000256" key="4">
    <source>
        <dbReference type="ARBA" id="ARBA00022989"/>
    </source>
</evidence>
<dbReference type="AlphaFoldDB" id="A0A8D2LKR4"/>
<keyword evidence="3 9" id="KW-0812">Transmembrane</keyword>
<dbReference type="Pfam" id="PF00001">
    <property type="entry name" value="7tm_1"/>
    <property type="match status" value="1"/>
</dbReference>
<evidence type="ECO:0000313" key="12">
    <source>
        <dbReference type="Ensembl" id="ENSVKKP00000023397.1"/>
    </source>
</evidence>
<keyword evidence="7 9" id="KW-0675">Receptor</keyword>
<evidence type="ECO:0000256" key="10">
    <source>
        <dbReference type="SAM" id="Phobius"/>
    </source>
</evidence>
<dbReference type="PROSITE" id="PS00237">
    <property type="entry name" value="G_PROTEIN_RECEP_F1_1"/>
    <property type="match status" value="1"/>
</dbReference>
<dbReference type="PANTHER" id="PTHR24226:SF0">
    <property type="entry name" value="G-PROTEIN COUPLED RECEPTOR 182"/>
    <property type="match status" value="1"/>
</dbReference>
<evidence type="ECO:0000256" key="1">
    <source>
        <dbReference type="ARBA" id="ARBA00004651"/>
    </source>
</evidence>
<feature type="transmembrane region" description="Helical" evidence="10">
    <location>
        <begin position="55"/>
        <end position="77"/>
    </location>
</feature>
<dbReference type="InterPro" id="IPR047143">
    <property type="entry name" value="GPER1-like"/>
</dbReference>
<dbReference type="OMA" id="LYFFNHT"/>
<dbReference type="PRINTS" id="PR00237">
    <property type="entry name" value="GPCRRHODOPSN"/>
</dbReference>
<evidence type="ECO:0000259" key="11">
    <source>
        <dbReference type="PROSITE" id="PS50262"/>
    </source>
</evidence>
<evidence type="ECO:0000256" key="6">
    <source>
        <dbReference type="ARBA" id="ARBA00023136"/>
    </source>
</evidence>
<dbReference type="Proteomes" id="UP000694545">
    <property type="component" value="Unplaced"/>
</dbReference>
<proteinExistence type="inferred from homology"/>
<evidence type="ECO:0000256" key="2">
    <source>
        <dbReference type="ARBA" id="ARBA00022475"/>
    </source>
</evidence>
<dbReference type="PRINTS" id="PR00643">
    <property type="entry name" value="G10DORPHANR"/>
</dbReference>
<evidence type="ECO:0000313" key="13">
    <source>
        <dbReference type="Proteomes" id="UP000694545"/>
    </source>
</evidence>
<dbReference type="InterPro" id="IPR017452">
    <property type="entry name" value="GPCR_Rhodpsn_7TM"/>
</dbReference>
<dbReference type="PANTHER" id="PTHR24226">
    <property type="entry name" value="G-PROTEIN COUPLED RECEPTOR 182 AND ESTROGEN RECEPTOR 1"/>
    <property type="match status" value="1"/>
</dbReference>
<dbReference type="SUPFAM" id="SSF81321">
    <property type="entry name" value="Family A G protein-coupled receptor-like"/>
    <property type="match status" value="1"/>
</dbReference>
<dbReference type="InterPro" id="IPR001350">
    <property type="entry name" value="G10D_rcpt"/>
</dbReference>
<evidence type="ECO:0000256" key="8">
    <source>
        <dbReference type="ARBA" id="ARBA00023224"/>
    </source>
</evidence>
<evidence type="ECO:0000256" key="9">
    <source>
        <dbReference type="RuleBase" id="RU000688"/>
    </source>
</evidence>
<dbReference type="PROSITE" id="PS50262">
    <property type="entry name" value="G_PROTEIN_RECEP_F1_2"/>
    <property type="match status" value="1"/>
</dbReference>
<evidence type="ECO:0000256" key="3">
    <source>
        <dbReference type="ARBA" id="ARBA00022692"/>
    </source>
</evidence>
<feature type="domain" description="G-protein coupled receptors family 1 profile" evidence="11">
    <location>
        <begin position="68"/>
        <end position="318"/>
    </location>
</feature>
<keyword evidence="5 9" id="KW-0297">G-protein coupled receptor</keyword>
<accession>A0A8D2LKR4</accession>
<keyword evidence="8 9" id="KW-0807">Transducer</keyword>
<keyword evidence="4 10" id="KW-1133">Transmembrane helix</keyword>
<dbReference type="CDD" id="cd14988">
    <property type="entry name" value="7tmA_GPR182"/>
    <property type="match status" value="1"/>
</dbReference>
<evidence type="ECO:0000256" key="5">
    <source>
        <dbReference type="ARBA" id="ARBA00023040"/>
    </source>
</evidence>
<dbReference type="Gene3D" id="1.20.1070.10">
    <property type="entry name" value="Rhodopsin 7-helix transmembrane proteins"/>
    <property type="match status" value="1"/>
</dbReference>
<reference evidence="12" key="1">
    <citation type="submission" date="2025-08" db="UniProtKB">
        <authorList>
            <consortium name="Ensembl"/>
        </authorList>
    </citation>
    <scope>IDENTIFICATION</scope>
</reference>
<organism evidence="12 13">
    <name type="scientific">Varanus komodoensis</name>
    <name type="common">Komodo dragon</name>
    <dbReference type="NCBI Taxonomy" id="61221"/>
    <lineage>
        <taxon>Eukaryota</taxon>
        <taxon>Metazoa</taxon>
        <taxon>Chordata</taxon>
        <taxon>Craniata</taxon>
        <taxon>Vertebrata</taxon>
        <taxon>Euteleostomi</taxon>
        <taxon>Lepidosauria</taxon>
        <taxon>Squamata</taxon>
        <taxon>Bifurcata</taxon>
        <taxon>Unidentata</taxon>
        <taxon>Episquamata</taxon>
        <taxon>Toxicofera</taxon>
        <taxon>Anguimorpha</taxon>
        <taxon>Paleoanguimorpha</taxon>
        <taxon>Varanoidea</taxon>
        <taxon>Varanidae</taxon>
        <taxon>Varanus</taxon>
    </lineage>
</organism>
<feature type="transmembrane region" description="Helical" evidence="10">
    <location>
        <begin position="166"/>
        <end position="184"/>
    </location>
</feature>
<dbReference type="GO" id="GO:0004930">
    <property type="term" value="F:G protein-coupled receptor activity"/>
    <property type="evidence" value="ECO:0007669"/>
    <property type="project" value="UniProtKB-KW"/>
</dbReference>
<evidence type="ECO:0000256" key="7">
    <source>
        <dbReference type="ARBA" id="ARBA00023170"/>
    </source>
</evidence>
<dbReference type="InterPro" id="IPR000276">
    <property type="entry name" value="GPCR_Rhodpsn"/>
</dbReference>
<feature type="transmembrane region" description="Helical" evidence="10">
    <location>
        <begin position="211"/>
        <end position="235"/>
    </location>
</feature>
<name>A0A8D2LKR4_VARKO</name>
<feature type="transmembrane region" description="Helical" evidence="10">
    <location>
        <begin position="256"/>
        <end position="278"/>
    </location>
</feature>
<dbReference type="GO" id="GO:0005886">
    <property type="term" value="C:plasma membrane"/>
    <property type="evidence" value="ECO:0007669"/>
    <property type="project" value="UniProtKB-SubCell"/>
</dbReference>
<comment type="similarity">
    <text evidence="9">Belongs to the G-protein coupled receptor 1 family.</text>
</comment>
<reference evidence="12" key="2">
    <citation type="submission" date="2025-09" db="UniProtKB">
        <authorList>
            <consortium name="Ensembl"/>
        </authorList>
    </citation>
    <scope>IDENTIFICATION</scope>
</reference>
<dbReference type="Ensembl" id="ENSVKKT00000023979.1">
    <property type="protein sequence ID" value="ENSVKKP00000023397.1"/>
    <property type="gene ID" value="ENSVKKG00000015499.1"/>
</dbReference>
<sequence>WSVLFSARPKSFYASSPVNEYLDYHNLTELMHLLNHTFNLCELELSANAKRVSLFVLYLIIFVVGLVENLLVIWVNLQTRSYRNLVNLYIVNMAVADLGVILSLPIWMLEVMLDYTWLWGSFLCRFTHYFYFANMYSSIFFLTCLSVDRYVSLTTSSPFWHRHQHLVRRVTCCCIWALAAIIPLPEVAHMELANDIEPMCFFMAPLETYSVWTLVLTLLTLFIGFLIPFSIMATFNILTARHIKRCNKPEGRKHCMLIYAYILVFLVSWLPFHLVLLLLTLEGTSIFLHCYLLDFLYFFYDIIDCFTLIHCVVNPILYNFLSKNFRGKLISVVVRYIPKDQMGQEGSSTGTQHSVIITKNASLPHSLNCSHLCRQDDIQRKQLRA</sequence>
<keyword evidence="6 10" id="KW-0472">Membrane</keyword>
<comment type="subcellular location">
    <subcellularLocation>
        <location evidence="1">Cell membrane</location>
        <topology evidence="1">Multi-pass membrane protein</topology>
    </subcellularLocation>
</comment>